<dbReference type="Gene3D" id="1.10.3470.10">
    <property type="entry name" value="ABC transporter involved in vitamin B12 uptake, BtuC"/>
    <property type="match status" value="1"/>
</dbReference>
<evidence type="ECO:0000256" key="7">
    <source>
        <dbReference type="ARBA" id="ARBA00023136"/>
    </source>
</evidence>
<feature type="transmembrane region" description="Helical" evidence="8">
    <location>
        <begin position="182"/>
        <end position="205"/>
    </location>
</feature>
<feature type="transmembrane region" description="Helical" evidence="8">
    <location>
        <begin position="130"/>
        <end position="150"/>
    </location>
</feature>
<name>A0A6M0RQI1_9CYAN</name>
<feature type="transmembrane region" description="Helical" evidence="8">
    <location>
        <begin position="283"/>
        <end position="303"/>
    </location>
</feature>
<comment type="caution">
    <text evidence="9">The sequence shown here is derived from an EMBL/GenBank/DDBJ whole genome shotgun (WGS) entry which is preliminary data.</text>
</comment>
<dbReference type="SUPFAM" id="SSF81345">
    <property type="entry name" value="ABC transporter involved in vitamin B12 uptake, BtuC"/>
    <property type="match status" value="1"/>
</dbReference>
<dbReference type="InterPro" id="IPR037294">
    <property type="entry name" value="ABC_BtuC-like"/>
</dbReference>
<evidence type="ECO:0000256" key="1">
    <source>
        <dbReference type="ARBA" id="ARBA00004651"/>
    </source>
</evidence>
<reference evidence="9 10" key="1">
    <citation type="journal article" date="2020" name="Microb. Ecol.">
        <title>Ecogenomics of the Marine Benthic Filamentous Cyanobacterium Adonisia.</title>
        <authorList>
            <person name="Walter J.M."/>
            <person name="Coutinho F.H."/>
            <person name="Leomil L."/>
            <person name="Hargreaves P.I."/>
            <person name="Campeao M.E."/>
            <person name="Vieira V.V."/>
            <person name="Silva B.S."/>
            <person name="Fistarol G.O."/>
            <person name="Salomon P.S."/>
            <person name="Sawabe T."/>
            <person name="Mino S."/>
            <person name="Hosokawa M."/>
            <person name="Miyashita H."/>
            <person name="Maruyama F."/>
            <person name="van Verk M.C."/>
            <person name="Dutilh B.E."/>
            <person name="Thompson C.C."/>
            <person name="Thompson F.L."/>
        </authorList>
    </citation>
    <scope>NUCLEOTIDE SEQUENCE [LARGE SCALE GENOMIC DNA]</scope>
    <source>
        <strain evidence="9 10">CCMR0081</strain>
    </source>
</reference>
<evidence type="ECO:0000256" key="4">
    <source>
        <dbReference type="ARBA" id="ARBA00022475"/>
    </source>
</evidence>
<feature type="transmembrane region" description="Helical" evidence="8">
    <location>
        <begin position="156"/>
        <end position="175"/>
    </location>
</feature>
<keyword evidence="10" id="KW-1185">Reference proteome</keyword>
<dbReference type="EMBL" id="QXHD01000004">
    <property type="protein sequence ID" value="NEZ57951.1"/>
    <property type="molecule type" value="Genomic_DNA"/>
</dbReference>
<evidence type="ECO:0000313" key="9">
    <source>
        <dbReference type="EMBL" id="NEZ57951.1"/>
    </source>
</evidence>
<comment type="similarity">
    <text evidence="2">Belongs to the binding-protein-dependent transport system permease family. FecCD subfamily.</text>
</comment>
<evidence type="ECO:0000313" key="10">
    <source>
        <dbReference type="Proteomes" id="UP000481033"/>
    </source>
</evidence>
<evidence type="ECO:0000256" key="8">
    <source>
        <dbReference type="SAM" id="Phobius"/>
    </source>
</evidence>
<dbReference type="GO" id="GO:0033214">
    <property type="term" value="P:siderophore-iron import into cell"/>
    <property type="evidence" value="ECO:0007669"/>
    <property type="project" value="TreeGrafter"/>
</dbReference>
<keyword evidence="3" id="KW-0813">Transport</keyword>
<proteinExistence type="inferred from homology"/>
<keyword evidence="7 8" id="KW-0472">Membrane</keyword>
<sequence>MANKIYTLNSTHTKHPTISQPKKIFNKLTNHRLKSLSISHLGGLTLLTLALIIIFLASLALGSVAIPPNEVLTVLLSGTAAKPAWQEIILNFRLPRSLTAMAAGSALAISGLQLQALFRNPLAGPSVLGINAGASLGAALIVLTGGSIGWWGQLSVVGAASVGAAIAMFLILLMAHQIRSSLALLVFGLMLGYITTALVTILLHFSHLEQTLTYLNWTFGSFSGVTWQQLPILLSVVIFGLAIAQLTCKPLNLLLLGEEQAISLGLSMTMVRCYLIFSASLLAGSVTAFCGPIAFLGVAVPHLGRSLCRTQDHRVLVPAVALLGALLALVANSIAQVPGNQTVLPLNAVMALLGAPVLIWLMLKHGKHQV</sequence>
<evidence type="ECO:0000256" key="2">
    <source>
        <dbReference type="ARBA" id="ARBA00007935"/>
    </source>
</evidence>
<dbReference type="PANTHER" id="PTHR30472:SF41">
    <property type="entry name" value="TRANSPORT SYSTEM PERMEASE PROTEIN"/>
    <property type="match status" value="1"/>
</dbReference>
<keyword evidence="5 8" id="KW-0812">Transmembrane</keyword>
<dbReference type="Pfam" id="PF01032">
    <property type="entry name" value="FecCD"/>
    <property type="match status" value="1"/>
</dbReference>
<evidence type="ECO:0000256" key="6">
    <source>
        <dbReference type="ARBA" id="ARBA00022989"/>
    </source>
</evidence>
<comment type="subcellular location">
    <subcellularLocation>
        <location evidence="1">Cell membrane</location>
        <topology evidence="1">Multi-pass membrane protein</topology>
    </subcellularLocation>
</comment>
<feature type="transmembrane region" description="Helical" evidence="8">
    <location>
        <begin position="315"/>
        <end position="337"/>
    </location>
</feature>
<dbReference type="PANTHER" id="PTHR30472">
    <property type="entry name" value="FERRIC ENTEROBACTIN TRANSPORT SYSTEM PERMEASE PROTEIN"/>
    <property type="match status" value="1"/>
</dbReference>
<evidence type="ECO:0000256" key="3">
    <source>
        <dbReference type="ARBA" id="ARBA00022448"/>
    </source>
</evidence>
<feature type="transmembrane region" description="Helical" evidence="8">
    <location>
        <begin position="98"/>
        <end position="118"/>
    </location>
</feature>
<keyword evidence="6 8" id="KW-1133">Transmembrane helix</keyword>
<dbReference type="Proteomes" id="UP000481033">
    <property type="component" value="Unassembled WGS sequence"/>
</dbReference>
<gene>
    <name evidence="9" type="ORF">DXZ20_20345</name>
</gene>
<dbReference type="RefSeq" id="WP_250565848.1">
    <property type="nucleotide sequence ID" value="NZ_QXHD01000004.1"/>
</dbReference>
<feature type="transmembrane region" description="Helical" evidence="8">
    <location>
        <begin position="225"/>
        <end position="248"/>
    </location>
</feature>
<accession>A0A6M0RQI1</accession>
<evidence type="ECO:0000256" key="5">
    <source>
        <dbReference type="ARBA" id="ARBA00022692"/>
    </source>
</evidence>
<organism evidence="9 10">
    <name type="scientific">Adonisia turfae CCMR0081</name>
    <dbReference type="NCBI Taxonomy" id="2292702"/>
    <lineage>
        <taxon>Bacteria</taxon>
        <taxon>Bacillati</taxon>
        <taxon>Cyanobacteriota</taxon>
        <taxon>Adonisia</taxon>
        <taxon>Adonisia turfae</taxon>
    </lineage>
</organism>
<dbReference type="AlphaFoldDB" id="A0A6M0RQI1"/>
<protein>
    <submittedName>
        <fullName evidence="9">Iron ABC transporter permease</fullName>
    </submittedName>
</protein>
<dbReference type="GO" id="GO:0022857">
    <property type="term" value="F:transmembrane transporter activity"/>
    <property type="evidence" value="ECO:0007669"/>
    <property type="project" value="InterPro"/>
</dbReference>
<feature type="transmembrane region" description="Helical" evidence="8">
    <location>
        <begin position="41"/>
        <end position="66"/>
    </location>
</feature>
<dbReference type="GO" id="GO:0005886">
    <property type="term" value="C:plasma membrane"/>
    <property type="evidence" value="ECO:0007669"/>
    <property type="project" value="UniProtKB-SubCell"/>
</dbReference>
<dbReference type="InterPro" id="IPR000522">
    <property type="entry name" value="ABC_transptr_permease_BtuC"/>
</dbReference>
<keyword evidence="4" id="KW-1003">Cell membrane</keyword>
<dbReference type="CDD" id="cd06550">
    <property type="entry name" value="TM_ABC_iron-siderophores_like"/>
    <property type="match status" value="1"/>
</dbReference>
<feature type="transmembrane region" description="Helical" evidence="8">
    <location>
        <begin position="343"/>
        <end position="363"/>
    </location>
</feature>